<organism evidence="1 2">
    <name type="scientific">Anisodus acutangulus</name>
    <dbReference type="NCBI Taxonomy" id="402998"/>
    <lineage>
        <taxon>Eukaryota</taxon>
        <taxon>Viridiplantae</taxon>
        <taxon>Streptophyta</taxon>
        <taxon>Embryophyta</taxon>
        <taxon>Tracheophyta</taxon>
        <taxon>Spermatophyta</taxon>
        <taxon>Magnoliopsida</taxon>
        <taxon>eudicotyledons</taxon>
        <taxon>Gunneridae</taxon>
        <taxon>Pentapetalae</taxon>
        <taxon>asterids</taxon>
        <taxon>lamiids</taxon>
        <taxon>Solanales</taxon>
        <taxon>Solanaceae</taxon>
        <taxon>Solanoideae</taxon>
        <taxon>Hyoscyameae</taxon>
        <taxon>Anisodus</taxon>
    </lineage>
</organism>
<protein>
    <submittedName>
        <fullName evidence="1">Uncharacterized protein</fullName>
    </submittedName>
</protein>
<gene>
    <name evidence="1" type="ORF">K7X08_022671</name>
</gene>
<dbReference type="OrthoDB" id="21204at2759"/>
<sequence length="241" mass="27317">MATTRTKKVNFIYKLMGFVNLVLGLIKRGVDVNKKTLALVNDGDSKDAKRKFYLQVDGVQKSCGEVNKKRTIDANILSKNFEIGSQSSNDVCSFQSTDSYVTLVNDGDNKDKDDDDDLYLQVDGAVNKKRRIDVQKIHVLEVEYTFDDSDIQEILNTLMEFLTSKRGFHNKVDVLDGKIQEFREVKSGLKIVNLKKENVTFSTIELMGTPLVSGKRKMTMIQPEKKKKMYACILQSIVKNA</sequence>
<evidence type="ECO:0000313" key="2">
    <source>
        <dbReference type="Proteomes" id="UP001152561"/>
    </source>
</evidence>
<keyword evidence="2" id="KW-1185">Reference proteome</keyword>
<proteinExistence type="predicted"/>
<reference evidence="2" key="1">
    <citation type="journal article" date="2023" name="Proc. Natl. Acad. Sci. U.S.A.">
        <title>Genomic and structural basis for evolution of tropane alkaloid biosynthesis.</title>
        <authorList>
            <person name="Wanga Y.-J."/>
            <person name="Taina T."/>
            <person name="Yua J.-Y."/>
            <person name="Lia J."/>
            <person name="Xua B."/>
            <person name="Chenc J."/>
            <person name="D'Auriad J.C."/>
            <person name="Huanga J.-P."/>
            <person name="Huanga S.-X."/>
        </authorList>
    </citation>
    <scope>NUCLEOTIDE SEQUENCE [LARGE SCALE GENOMIC DNA]</scope>
    <source>
        <strain evidence="2">cv. KIB-2019</strain>
    </source>
</reference>
<dbReference type="EMBL" id="JAJAGQ010000006">
    <property type="protein sequence ID" value="KAJ8560811.1"/>
    <property type="molecule type" value="Genomic_DNA"/>
</dbReference>
<name>A0A9Q1MLA7_9SOLA</name>
<comment type="caution">
    <text evidence="1">The sequence shown here is derived from an EMBL/GenBank/DDBJ whole genome shotgun (WGS) entry which is preliminary data.</text>
</comment>
<dbReference type="Proteomes" id="UP001152561">
    <property type="component" value="Unassembled WGS sequence"/>
</dbReference>
<dbReference type="AlphaFoldDB" id="A0A9Q1MLA7"/>
<evidence type="ECO:0000313" key="1">
    <source>
        <dbReference type="EMBL" id="KAJ8560811.1"/>
    </source>
</evidence>
<accession>A0A9Q1MLA7</accession>